<dbReference type="AlphaFoldDB" id="A0A1V4IKD9"/>
<dbReference type="GO" id="GO:0005886">
    <property type="term" value="C:plasma membrane"/>
    <property type="evidence" value="ECO:0007669"/>
    <property type="project" value="UniProtKB-SubCell"/>
</dbReference>
<comment type="similarity">
    <text evidence="8">Belongs to the methyl-accepting chemotaxis (MCP) protein family.</text>
</comment>
<dbReference type="PROSITE" id="PS50111">
    <property type="entry name" value="CHEMOTAXIS_TRANSDUC_2"/>
    <property type="match status" value="1"/>
</dbReference>
<feature type="domain" description="HAMP" evidence="13">
    <location>
        <begin position="335"/>
        <end position="387"/>
    </location>
</feature>
<evidence type="ECO:0000259" key="13">
    <source>
        <dbReference type="PROSITE" id="PS50885"/>
    </source>
</evidence>
<comment type="subcellular location">
    <subcellularLocation>
        <location evidence="1">Cell membrane</location>
        <topology evidence="1">Multi-pass membrane protein</topology>
    </subcellularLocation>
</comment>
<dbReference type="InterPro" id="IPR004089">
    <property type="entry name" value="MCPsignal_dom"/>
</dbReference>
<dbReference type="Gene3D" id="3.30.450.20">
    <property type="entry name" value="PAS domain"/>
    <property type="match status" value="1"/>
</dbReference>
<organism evidence="14 15">
    <name type="scientific">Clostridium oryzae</name>
    <dbReference type="NCBI Taxonomy" id="1450648"/>
    <lineage>
        <taxon>Bacteria</taxon>
        <taxon>Bacillati</taxon>
        <taxon>Bacillota</taxon>
        <taxon>Clostridia</taxon>
        <taxon>Eubacteriales</taxon>
        <taxon>Clostridiaceae</taxon>
        <taxon>Clostridium</taxon>
    </lineage>
</organism>
<dbReference type="SMART" id="SM00304">
    <property type="entry name" value="HAMP"/>
    <property type="match status" value="1"/>
</dbReference>
<evidence type="ECO:0000256" key="7">
    <source>
        <dbReference type="ARBA" id="ARBA00023224"/>
    </source>
</evidence>
<dbReference type="SUPFAM" id="SSF58104">
    <property type="entry name" value="Methyl-accepting chemotaxis protein (MCP) signaling domain"/>
    <property type="match status" value="1"/>
</dbReference>
<gene>
    <name evidence="14" type="primary">mcpC_2</name>
    <name evidence="14" type="ORF">CLORY_29160</name>
</gene>
<dbReference type="OrthoDB" id="1062at2"/>
<keyword evidence="5 11" id="KW-1133">Transmembrane helix</keyword>
<evidence type="ECO:0000256" key="6">
    <source>
        <dbReference type="ARBA" id="ARBA00023136"/>
    </source>
</evidence>
<reference evidence="14 15" key="1">
    <citation type="submission" date="2017-03" db="EMBL/GenBank/DDBJ databases">
        <title>Genome sequence of Clostridium oryzae DSM 28571.</title>
        <authorList>
            <person name="Poehlein A."/>
            <person name="Daniel R."/>
        </authorList>
    </citation>
    <scope>NUCLEOTIDE SEQUENCE [LARGE SCALE GENOMIC DNA]</scope>
    <source>
        <strain evidence="14 15">DSM 28571</strain>
    </source>
</reference>
<dbReference type="InterPro" id="IPR033479">
    <property type="entry name" value="dCache_1"/>
</dbReference>
<dbReference type="RefSeq" id="WP_079425726.1">
    <property type="nucleotide sequence ID" value="NZ_MZGV01000034.1"/>
</dbReference>
<evidence type="ECO:0000256" key="1">
    <source>
        <dbReference type="ARBA" id="ARBA00004651"/>
    </source>
</evidence>
<evidence type="ECO:0000259" key="12">
    <source>
        <dbReference type="PROSITE" id="PS50111"/>
    </source>
</evidence>
<dbReference type="CDD" id="cd18773">
    <property type="entry name" value="PDC1_HK_sensor"/>
    <property type="match status" value="1"/>
</dbReference>
<dbReference type="Pfam" id="PF02743">
    <property type="entry name" value="dCache_1"/>
    <property type="match status" value="1"/>
</dbReference>
<evidence type="ECO:0000256" key="3">
    <source>
        <dbReference type="ARBA" id="ARBA00022500"/>
    </source>
</evidence>
<proteinExistence type="inferred from homology"/>
<dbReference type="CDD" id="cd12912">
    <property type="entry name" value="PDC2_MCP_like"/>
    <property type="match status" value="1"/>
</dbReference>
<keyword evidence="3" id="KW-0145">Chemotaxis</keyword>
<dbReference type="SMART" id="SM00283">
    <property type="entry name" value="MA"/>
    <property type="match status" value="1"/>
</dbReference>
<dbReference type="SUPFAM" id="SSF103190">
    <property type="entry name" value="Sensory domain-like"/>
    <property type="match status" value="1"/>
</dbReference>
<keyword evidence="7 9" id="KW-0807">Transducer</keyword>
<dbReference type="InterPro" id="IPR029151">
    <property type="entry name" value="Sensor-like_sf"/>
</dbReference>
<dbReference type="GO" id="GO:0007165">
    <property type="term" value="P:signal transduction"/>
    <property type="evidence" value="ECO:0007669"/>
    <property type="project" value="UniProtKB-KW"/>
</dbReference>
<dbReference type="PANTHER" id="PTHR32089">
    <property type="entry name" value="METHYL-ACCEPTING CHEMOTAXIS PROTEIN MCPB"/>
    <property type="match status" value="1"/>
</dbReference>
<evidence type="ECO:0000256" key="2">
    <source>
        <dbReference type="ARBA" id="ARBA00022475"/>
    </source>
</evidence>
<evidence type="ECO:0000313" key="15">
    <source>
        <dbReference type="Proteomes" id="UP000190080"/>
    </source>
</evidence>
<dbReference type="Pfam" id="PF00015">
    <property type="entry name" value="MCPsignal"/>
    <property type="match status" value="1"/>
</dbReference>
<evidence type="ECO:0000256" key="9">
    <source>
        <dbReference type="PROSITE-ProRule" id="PRU00284"/>
    </source>
</evidence>
<dbReference type="CDD" id="cd06225">
    <property type="entry name" value="HAMP"/>
    <property type="match status" value="1"/>
</dbReference>
<dbReference type="Proteomes" id="UP000190080">
    <property type="component" value="Unassembled WGS sequence"/>
</dbReference>
<feature type="domain" description="Methyl-accepting transducer" evidence="12">
    <location>
        <begin position="406"/>
        <end position="656"/>
    </location>
</feature>
<dbReference type="Pfam" id="PF00672">
    <property type="entry name" value="HAMP"/>
    <property type="match status" value="1"/>
</dbReference>
<dbReference type="PANTHER" id="PTHR32089:SF112">
    <property type="entry name" value="LYSOZYME-LIKE PROTEIN-RELATED"/>
    <property type="match status" value="1"/>
</dbReference>
<dbReference type="STRING" id="1450648.CLORY_29160"/>
<keyword evidence="2" id="KW-1003">Cell membrane</keyword>
<dbReference type="Gene3D" id="1.10.287.950">
    <property type="entry name" value="Methyl-accepting chemotaxis protein"/>
    <property type="match status" value="1"/>
</dbReference>
<keyword evidence="4 11" id="KW-0812">Transmembrane</keyword>
<feature type="coiled-coil region" evidence="10">
    <location>
        <begin position="666"/>
        <end position="693"/>
    </location>
</feature>
<comment type="caution">
    <text evidence="14">The sequence shown here is derived from an EMBL/GenBank/DDBJ whole genome shotgun (WGS) entry which is preliminary data.</text>
</comment>
<feature type="transmembrane region" description="Helical" evidence="11">
    <location>
        <begin position="316"/>
        <end position="338"/>
    </location>
</feature>
<evidence type="ECO:0000256" key="4">
    <source>
        <dbReference type="ARBA" id="ARBA00022692"/>
    </source>
</evidence>
<dbReference type="GO" id="GO:0006935">
    <property type="term" value="P:chemotaxis"/>
    <property type="evidence" value="ECO:0007669"/>
    <property type="project" value="UniProtKB-KW"/>
</dbReference>
<name>A0A1V4IKD9_9CLOT</name>
<evidence type="ECO:0000256" key="11">
    <source>
        <dbReference type="SAM" id="Phobius"/>
    </source>
</evidence>
<protein>
    <submittedName>
        <fullName evidence="14">Methyl-accepting chemotaxis protein McpC</fullName>
    </submittedName>
</protein>
<accession>A0A1V4IKD9</accession>
<evidence type="ECO:0000256" key="10">
    <source>
        <dbReference type="SAM" id="Coils"/>
    </source>
</evidence>
<keyword evidence="15" id="KW-1185">Reference proteome</keyword>
<evidence type="ECO:0000313" key="14">
    <source>
        <dbReference type="EMBL" id="OPJ60195.1"/>
    </source>
</evidence>
<dbReference type="PROSITE" id="PS50885">
    <property type="entry name" value="HAMP"/>
    <property type="match status" value="1"/>
</dbReference>
<keyword evidence="6 11" id="KW-0472">Membrane</keyword>
<dbReference type="InterPro" id="IPR003660">
    <property type="entry name" value="HAMP_dom"/>
</dbReference>
<evidence type="ECO:0000256" key="8">
    <source>
        <dbReference type="ARBA" id="ARBA00029447"/>
    </source>
</evidence>
<sequence length="694" mass="75723">MKSIKKQLIVITLLLVLIPFIVSNLISSFFITNSFLIYLKTNNKTFAASISNNVSELVDKAYSLAEELSYNSDVISFNAEKQKAVLSSSIQRNSYFDLLYVQKTNGMQTAKTSGDLGDRSDRWWFLQIMKDKKPFVSKSYFSLTGNVPVTSIILPIYNSKSNMIGVMGADLKLNALQKMVEKTNLGEGSYSFIVDGEGVVIAHPDKKQVQNEYNYKTLKKTILLKDSSGNTIKDDNGNDKTKQQNIKVPSTLREITEKALNGESGTAEYTDQNNEKVISAYHTIKLRGQSDNWAVITVQKKSAAMSVANQIKQKNIISAAILILLAVVLVYFISNVITRPIVNMMKLMNRASKGDMTVYSDYKSKNELGQLSESFNLMITNIKALLNDISKTMNSVFSSSETLSASTEETAASVDEVAKSISQVAEGASSQVTDTLEGVEVSSNLSDELNVLATHIQNGLNSSNKISLANQKGINAMSILKEKTKDSSNASQNIAKIINDLYDRANEVGTIAETITSISEQTNLLALNAAIEAARAGEAGKGFAVVADEVRKLAESTSQSSLNVKDIINLIQEDVELAKTTMKDAEMVVVEQNEAVNNTNDTLSEIGSAISDVVSKINDMNTNLSNIIVTRDKLLSVIENSSSIAEETAAAAEEVSATTEEQNATIQQISSLAVDLENMASDLKEKIEMFKLNS</sequence>
<dbReference type="EMBL" id="MZGV01000034">
    <property type="protein sequence ID" value="OPJ60195.1"/>
    <property type="molecule type" value="Genomic_DNA"/>
</dbReference>
<evidence type="ECO:0000256" key="5">
    <source>
        <dbReference type="ARBA" id="ARBA00022989"/>
    </source>
</evidence>
<keyword evidence="10" id="KW-0175">Coiled coil</keyword>